<sequence>MAFGIKRSELKQWKEAVDKGDIAFITHFWHDERFPSSHSVTKAGCSDLQKLAAWGKQFGLKAEWIDRRSVYHHFDLMGDRQLMILKKYGMEEIIKKFKLSEQAAD</sequence>
<evidence type="ECO:0000313" key="2">
    <source>
        <dbReference type="Proteomes" id="UP000682403"/>
    </source>
</evidence>
<evidence type="ECO:0000313" key="1">
    <source>
        <dbReference type="EMBL" id="MBS2969117.1"/>
    </source>
</evidence>
<protein>
    <recommendedName>
        <fullName evidence="3">YneQ</fullName>
    </recommendedName>
</protein>
<reference evidence="1 2" key="1">
    <citation type="submission" date="2021-04" db="EMBL/GenBank/DDBJ databases">
        <title>Metabacillus sp. strain KIGAM252 whole genome sequence.</title>
        <authorList>
            <person name="Seo M.-J."/>
            <person name="Cho E.-S."/>
            <person name="Hwang C.Y."/>
            <person name="Yoon D.J."/>
        </authorList>
    </citation>
    <scope>NUCLEOTIDE SEQUENCE [LARGE SCALE GENOMIC DNA]</scope>
    <source>
        <strain evidence="1 2">KIGAM252</strain>
    </source>
</reference>
<name>A0ABS5LEE7_9BACI</name>
<organism evidence="1 2">
    <name type="scientific">Metabacillus flavus</name>
    <dbReference type="NCBI Taxonomy" id="2823519"/>
    <lineage>
        <taxon>Bacteria</taxon>
        <taxon>Bacillati</taxon>
        <taxon>Bacillota</taxon>
        <taxon>Bacilli</taxon>
        <taxon>Bacillales</taxon>
        <taxon>Bacillaceae</taxon>
        <taxon>Metabacillus</taxon>
    </lineage>
</organism>
<evidence type="ECO:0008006" key="3">
    <source>
        <dbReference type="Google" id="ProtNLM"/>
    </source>
</evidence>
<dbReference type="EMBL" id="JAGVRK010000001">
    <property type="protein sequence ID" value="MBS2969117.1"/>
    <property type="molecule type" value="Genomic_DNA"/>
</dbReference>
<proteinExistence type="predicted"/>
<comment type="caution">
    <text evidence="1">The sequence shown here is derived from an EMBL/GenBank/DDBJ whole genome shotgun (WGS) entry which is preliminary data.</text>
</comment>
<keyword evidence="2" id="KW-1185">Reference proteome</keyword>
<dbReference type="RefSeq" id="WP_211558294.1">
    <property type="nucleotide sequence ID" value="NZ_JAGVRK010000001.1"/>
</dbReference>
<accession>A0ABS5LEE7</accession>
<dbReference type="Proteomes" id="UP000682403">
    <property type="component" value="Unassembled WGS sequence"/>
</dbReference>
<gene>
    <name evidence="1" type="ORF">J9317_10120</name>
</gene>